<dbReference type="Gene3D" id="3.90.1150.200">
    <property type="match status" value="1"/>
</dbReference>
<accession>A0A7T3ZZH7</accession>
<dbReference type="Proteomes" id="UP000595374">
    <property type="component" value="Chromosome"/>
</dbReference>
<evidence type="ECO:0000313" key="3">
    <source>
        <dbReference type="Proteomes" id="UP000595374"/>
    </source>
</evidence>
<dbReference type="Pfam" id="PF08818">
    <property type="entry name" value="DUF1801"/>
    <property type="match status" value="1"/>
</dbReference>
<dbReference type="InterPro" id="IPR014922">
    <property type="entry name" value="YdhG-like"/>
</dbReference>
<dbReference type="AlphaFoldDB" id="A0A7T3ZZH7"/>
<feature type="domain" description="YdhG-like" evidence="1">
    <location>
        <begin position="26"/>
        <end position="117"/>
    </location>
</feature>
<gene>
    <name evidence="2" type="ORF">I6H47_00695</name>
</gene>
<protein>
    <submittedName>
        <fullName evidence="2">DUF1801 domain-containing protein</fullName>
    </submittedName>
</protein>
<reference evidence="2 3" key="1">
    <citation type="submission" date="2020-12" db="EMBL/GenBank/DDBJ databases">
        <title>FDA dAtabase for Regulatory Grade micrObial Sequences (FDA-ARGOS): Supporting development and validation of Infectious Disease Dx tests.</title>
        <authorList>
            <person name="Sproer C."/>
            <person name="Gronow S."/>
            <person name="Severitt S."/>
            <person name="Schroder I."/>
            <person name="Tallon L."/>
            <person name="Sadzewicz L."/>
            <person name="Zhao X."/>
            <person name="Boylan J."/>
            <person name="Ott S."/>
            <person name="Bowen H."/>
            <person name="Vavikolanu K."/>
            <person name="Mehta A."/>
            <person name="Aluvathingal J."/>
            <person name="Nadendla S."/>
            <person name="Lowell S."/>
            <person name="Myers T."/>
            <person name="Yan Y."/>
            <person name="Sichtig H."/>
        </authorList>
    </citation>
    <scope>NUCLEOTIDE SEQUENCE [LARGE SCALE GENOMIC DNA]</scope>
    <source>
        <strain evidence="2 3">FDAARGOS_990</strain>
    </source>
</reference>
<sequence length="128" mass="14504">MIKRVDLSKPGTVDEYIATFDSESQRDFLTQLRDLSREHAPTAGEGIKWGNPAYFLDSILFVFAGYTHHANFVFTPSTKEAFADRLSGFDTGKGSIKLPYDEEIPADLLAEMIAHRIREFEVDGVKWM</sequence>
<dbReference type="EMBL" id="CP065989">
    <property type="protein sequence ID" value="QQB14559.1"/>
    <property type="molecule type" value="Genomic_DNA"/>
</dbReference>
<name>A0A7T3ZZH7_9MICO</name>
<organism evidence="2 3">
    <name type="scientific">Brevibacterium casei</name>
    <dbReference type="NCBI Taxonomy" id="33889"/>
    <lineage>
        <taxon>Bacteria</taxon>
        <taxon>Bacillati</taxon>
        <taxon>Actinomycetota</taxon>
        <taxon>Actinomycetes</taxon>
        <taxon>Micrococcales</taxon>
        <taxon>Brevibacteriaceae</taxon>
        <taxon>Brevibacterium</taxon>
    </lineage>
</organism>
<dbReference type="SUPFAM" id="SSF159888">
    <property type="entry name" value="YdhG-like"/>
    <property type="match status" value="1"/>
</dbReference>
<evidence type="ECO:0000259" key="1">
    <source>
        <dbReference type="Pfam" id="PF08818"/>
    </source>
</evidence>
<dbReference type="RefSeq" id="WP_198499618.1">
    <property type="nucleotide sequence ID" value="NZ_CP065989.1"/>
</dbReference>
<evidence type="ECO:0000313" key="2">
    <source>
        <dbReference type="EMBL" id="QQB14559.1"/>
    </source>
</evidence>
<proteinExistence type="predicted"/>